<dbReference type="Proteomes" id="UP000187012">
    <property type="component" value="Unassembled WGS sequence"/>
</dbReference>
<reference evidence="2 3" key="1">
    <citation type="submission" date="2016-12" db="EMBL/GenBank/DDBJ databases">
        <authorList>
            <person name="Song W.-J."/>
            <person name="Kurnit D.M."/>
        </authorList>
    </citation>
    <scope>NUCLEOTIDE SEQUENCE [LARGE SCALE GENOMIC DNA]</scope>
    <source>
        <strain evidence="2 3">STM7296</strain>
    </source>
</reference>
<dbReference type="InterPro" id="IPR000086">
    <property type="entry name" value="NUDIX_hydrolase_dom"/>
</dbReference>
<dbReference type="GO" id="GO:0016787">
    <property type="term" value="F:hydrolase activity"/>
    <property type="evidence" value="ECO:0007669"/>
    <property type="project" value="UniProtKB-KW"/>
</dbReference>
<evidence type="ECO:0000259" key="1">
    <source>
        <dbReference type="Pfam" id="PF00293"/>
    </source>
</evidence>
<dbReference type="OrthoDB" id="9804442at2"/>
<keyword evidence="2" id="KW-0378">Hydrolase</keyword>
<accession>A0A1N7SPF4</accession>
<dbReference type="STRING" id="1247936.BN2475_1300001"/>
<dbReference type="SUPFAM" id="SSF55811">
    <property type="entry name" value="Nudix"/>
    <property type="match status" value="1"/>
</dbReference>
<evidence type="ECO:0000313" key="2">
    <source>
        <dbReference type="EMBL" id="SIT49222.1"/>
    </source>
</evidence>
<dbReference type="EMBL" id="CYGX02000130">
    <property type="protein sequence ID" value="SIT49222.1"/>
    <property type="molecule type" value="Genomic_DNA"/>
</dbReference>
<organism evidence="2 3">
    <name type="scientific">Paraburkholderia ribeironis</name>
    <dbReference type="NCBI Taxonomy" id="1247936"/>
    <lineage>
        <taxon>Bacteria</taxon>
        <taxon>Pseudomonadati</taxon>
        <taxon>Pseudomonadota</taxon>
        <taxon>Betaproteobacteria</taxon>
        <taxon>Burkholderiales</taxon>
        <taxon>Burkholderiaceae</taxon>
        <taxon>Paraburkholderia</taxon>
    </lineage>
</organism>
<name>A0A1N7SPF4_9BURK</name>
<dbReference type="AlphaFoldDB" id="A0A1N7SPF4"/>
<feature type="domain" description="Nudix hydrolase" evidence="1">
    <location>
        <begin position="12"/>
        <end position="58"/>
    </location>
</feature>
<dbReference type="InterPro" id="IPR015797">
    <property type="entry name" value="NUDIX_hydrolase-like_dom_sf"/>
</dbReference>
<dbReference type="Gene3D" id="3.90.79.10">
    <property type="entry name" value="Nucleoside Triphosphate Pyrophosphohydrolase"/>
    <property type="match status" value="1"/>
</dbReference>
<protein>
    <submittedName>
        <fullName evidence="2">NUDIX hydrolase</fullName>
    </submittedName>
</protein>
<dbReference type="Pfam" id="PF00293">
    <property type="entry name" value="NUDIX"/>
    <property type="match status" value="1"/>
</dbReference>
<gene>
    <name evidence="2" type="ORF">BN2475_1300001</name>
</gene>
<evidence type="ECO:0000313" key="3">
    <source>
        <dbReference type="Proteomes" id="UP000187012"/>
    </source>
</evidence>
<keyword evidence="3" id="KW-1185">Reference proteome</keyword>
<dbReference type="RefSeq" id="WP_094783355.1">
    <property type="nucleotide sequence ID" value="NZ_CYGX02000130.1"/>
</dbReference>
<sequence length="64" mass="7257">MISFDTGSHRFKLSAAAVIFQDEYVLLHQVDGDEFWSLPSGTIEPSEHAAQTVIREMQDGLMFR</sequence>
<proteinExistence type="predicted"/>